<sequence>MISIHPDAQAPPQSNVGAGLPAKAVCQLMHPVPDTPLSQASQLPLFDLHASRCLGATPILTFDLYAPGCPCPTPIQCGSGLAREGSVSVDASGA</sequence>
<name>A0A2T4FWU0_9PSED</name>
<reference evidence="1 2" key="1">
    <citation type="submission" date="2018-03" db="EMBL/GenBank/DDBJ databases">
        <title>Diversity of bacteria associated with corn roots inoculated with woodland soils in Canada, and Description of Pseudomonas aylmerense sp. nov.</title>
        <authorList>
            <person name="Tambong J.T."/>
            <person name="Xu R."/>
            <person name="Tchagang C."/>
        </authorList>
    </citation>
    <scope>NUCLEOTIDE SEQUENCE [LARGE SCALE GENOMIC DNA]</scope>
    <source>
        <strain evidence="1 2">S1E44</strain>
    </source>
</reference>
<comment type="caution">
    <text evidence="1">The sequence shown here is derived from an EMBL/GenBank/DDBJ whole genome shotgun (WGS) entry which is preliminary data.</text>
</comment>
<dbReference type="EMBL" id="PYWW01000038">
    <property type="protein sequence ID" value="PTC27889.1"/>
    <property type="molecule type" value="Genomic_DNA"/>
</dbReference>
<dbReference type="AlphaFoldDB" id="A0A2T4FWU0"/>
<protein>
    <submittedName>
        <fullName evidence="1">Uncharacterized protein</fullName>
    </submittedName>
</protein>
<dbReference type="Proteomes" id="UP000240571">
    <property type="component" value="Unassembled WGS sequence"/>
</dbReference>
<accession>A0A2T4FWU0</accession>
<evidence type="ECO:0000313" key="1">
    <source>
        <dbReference type="EMBL" id="PTC27889.1"/>
    </source>
</evidence>
<organism evidence="1 2">
    <name type="scientific">Pseudomonas aylmerensis</name>
    <dbReference type="NCBI Taxonomy" id="1869229"/>
    <lineage>
        <taxon>Bacteria</taxon>
        <taxon>Pseudomonadati</taxon>
        <taxon>Pseudomonadota</taxon>
        <taxon>Gammaproteobacteria</taxon>
        <taxon>Pseudomonadales</taxon>
        <taxon>Pseudomonadaceae</taxon>
        <taxon>Pseudomonas</taxon>
    </lineage>
</organism>
<evidence type="ECO:0000313" key="2">
    <source>
        <dbReference type="Proteomes" id="UP000240571"/>
    </source>
</evidence>
<proteinExistence type="predicted"/>
<gene>
    <name evidence="1" type="ORF">C9382_15665</name>
</gene>